<name>A0A2W2CPI5_9ACTN</name>
<dbReference type="GO" id="GO:0003677">
    <property type="term" value="F:DNA binding"/>
    <property type="evidence" value="ECO:0007669"/>
    <property type="project" value="UniProtKB-KW"/>
</dbReference>
<keyword evidence="1" id="KW-0805">Transcription regulation</keyword>
<dbReference type="SUPFAM" id="SSF46785">
    <property type="entry name" value="Winged helix' DNA-binding domain"/>
    <property type="match status" value="1"/>
</dbReference>
<dbReference type="SMART" id="SM00345">
    <property type="entry name" value="HTH_GNTR"/>
    <property type="match status" value="1"/>
</dbReference>
<evidence type="ECO:0000259" key="4">
    <source>
        <dbReference type="PROSITE" id="PS50949"/>
    </source>
</evidence>
<reference evidence="5 6" key="1">
    <citation type="submission" date="2018-01" db="EMBL/GenBank/DDBJ databases">
        <title>Draft genome sequence of Jiangella sp. GTF31.</title>
        <authorList>
            <person name="Sahin N."/>
            <person name="Ay H."/>
            <person name="Saygin H."/>
        </authorList>
    </citation>
    <scope>NUCLEOTIDE SEQUENCE [LARGE SCALE GENOMIC DNA]</scope>
    <source>
        <strain evidence="5 6">GTF31</strain>
    </source>
</reference>
<organism evidence="5 6">
    <name type="scientific">Jiangella anatolica</name>
    <dbReference type="NCBI Taxonomy" id="2670374"/>
    <lineage>
        <taxon>Bacteria</taxon>
        <taxon>Bacillati</taxon>
        <taxon>Actinomycetota</taxon>
        <taxon>Actinomycetes</taxon>
        <taxon>Jiangellales</taxon>
        <taxon>Jiangellaceae</taxon>
        <taxon>Jiangella</taxon>
    </lineage>
</organism>
<evidence type="ECO:0000313" key="6">
    <source>
        <dbReference type="Proteomes" id="UP000248764"/>
    </source>
</evidence>
<keyword evidence="6" id="KW-1185">Reference proteome</keyword>
<feature type="domain" description="HTH gntR-type" evidence="4">
    <location>
        <begin position="12"/>
        <end position="79"/>
    </location>
</feature>
<dbReference type="RefSeq" id="WP_111256052.1">
    <property type="nucleotide sequence ID" value="NZ_POTW01000044.1"/>
</dbReference>
<dbReference type="InterPro" id="IPR011711">
    <property type="entry name" value="GntR_C"/>
</dbReference>
<dbReference type="InterPro" id="IPR036390">
    <property type="entry name" value="WH_DNA-bd_sf"/>
</dbReference>
<dbReference type="SUPFAM" id="SSF48008">
    <property type="entry name" value="GntR ligand-binding domain-like"/>
    <property type="match status" value="1"/>
</dbReference>
<dbReference type="SMART" id="SM00895">
    <property type="entry name" value="FCD"/>
    <property type="match status" value="1"/>
</dbReference>
<dbReference type="Gene3D" id="1.10.10.10">
    <property type="entry name" value="Winged helix-like DNA-binding domain superfamily/Winged helix DNA-binding domain"/>
    <property type="match status" value="1"/>
</dbReference>
<evidence type="ECO:0000256" key="3">
    <source>
        <dbReference type="ARBA" id="ARBA00023163"/>
    </source>
</evidence>
<comment type="caution">
    <text evidence="5">The sequence shown here is derived from an EMBL/GenBank/DDBJ whole genome shotgun (WGS) entry which is preliminary data.</text>
</comment>
<dbReference type="Gene3D" id="1.20.120.530">
    <property type="entry name" value="GntR ligand-binding domain-like"/>
    <property type="match status" value="1"/>
</dbReference>
<accession>A0A2W2CPI5</accession>
<protein>
    <submittedName>
        <fullName evidence="5">GntR family transcriptional regulator</fullName>
    </submittedName>
</protein>
<proteinExistence type="predicted"/>
<dbReference type="Pfam" id="PF07729">
    <property type="entry name" value="FCD"/>
    <property type="match status" value="1"/>
</dbReference>
<dbReference type="GO" id="GO:0003700">
    <property type="term" value="F:DNA-binding transcription factor activity"/>
    <property type="evidence" value="ECO:0007669"/>
    <property type="project" value="InterPro"/>
</dbReference>
<dbReference type="InterPro" id="IPR000524">
    <property type="entry name" value="Tscrpt_reg_HTH_GntR"/>
</dbReference>
<dbReference type="AlphaFoldDB" id="A0A2W2CPI5"/>
<dbReference type="CDD" id="cd07377">
    <property type="entry name" value="WHTH_GntR"/>
    <property type="match status" value="1"/>
</dbReference>
<dbReference type="Proteomes" id="UP000248764">
    <property type="component" value="Unassembled WGS sequence"/>
</dbReference>
<dbReference type="Pfam" id="PF00392">
    <property type="entry name" value="GntR"/>
    <property type="match status" value="1"/>
</dbReference>
<dbReference type="PROSITE" id="PS50949">
    <property type="entry name" value="HTH_GNTR"/>
    <property type="match status" value="1"/>
</dbReference>
<evidence type="ECO:0000256" key="1">
    <source>
        <dbReference type="ARBA" id="ARBA00023015"/>
    </source>
</evidence>
<keyword evidence="3" id="KW-0804">Transcription</keyword>
<evidence type="ECO:0000256" key="2">
    <source>
        <dbReference type="ARBA" id="ARBA00023125"/>
    </source>
</evidence>
<dbReference type="EMBL" id="POTW01000044">
    <property type="protein sequence ID" value="PZF82123.1"/>
    <property type="molecule type" value="Genomic_DNA"/>
</dbReference>
<dbReference type="InterPro" id="IPR036388">
    <property type="entry name" value="WH-like_DNA-bd_sf"/>
</dbReference>
<dbReference type="PANTHER" id="PTHR43537">
    <property type="entry name" value="TRANSCRIPTIONAL REGULATOR, GNTR FAMILY"/>
    <property type="match status" value="1"/>
</dbReference>
<evidence type="ECO:0000313" key="5">
    <source>
        <dbReference type="EMBL" id="PZF82123.1"/>
    </source>
</evidence>
<dbReference type="PANTHER" id="PTHR43537:SF5">
    <property type="entry name" value="UXU OPERON TRANSCRIPTIONAL REGULATOR"/>
    <property type="match status" value="1"/>
</dbReference>
<dbReference type="InterPro" id="IPR008920">
    <property type="entry name" value="TF_FadR/GntR_C"/>
</dbReference>
<keyword evidence="2" id="KW-0238">DNA-binding</keyword>
<dbReference type="PRINTS" id="PR00035">
    <property type="entry name" value="HTHGNTR"/>
</dbReference>
<gene>
    <name evidence="5" type="ORF">C1I92_18100</name>
</gene>
<sequence length="223" mass="24735">MSGLGLRRVPSLSRREHVAEILREAITSGRLKPGDRLVELDLAAELGTSRAPIREALRQLEQEGLIASYPYRGSEVLGVSQDEVEQVLVPIRITLERFAFGKALDKLTDADLDALQGVVDDMLVAAAAGEAERLADLDIRFHELVIARSEQRHCLQMWKTIQPRVRAYFRRDAPAHADPADVARQHQELLDVLRTGDRDAVLDAVERHVHIHLTPPGAGDDVG</sequence>